<organism evidence="2">
    <name type="scientific">freshwater metagenome</name>
    <dbReference type="NCBI Taxonomy" id="449393"/>
    <lineage>
        <taxon>unclassified sequences</taxon>
        <taxon>metagenomes</taxon>
        <taxon>ecological metagenomes</taxon>
    </lineage>
</organism>
<dbReference type="EMBL" id="CAFBMG010000272">
    <property type="protein sequence ID" value="CAB4923263.1"/>
    <property type="molecule type" value="Genomic_DNA"/>
</dbReference>
<gene>
    <name evidence="2" type="ORF">UFOPK2766_01453</name>
    <name evidence="3" type="ORF">UFOPK3519_02047</name>
</gene>
<evidence type="ECO:0000313" key="3">
    <source>
        <dbReference type="EMBL" id="CAB4923263.1"/>
    </source>
</evidence>
<dbReference type="AlphaFoldDB" id="A0A6J6TME3"/>
<keyword evidence="1" id="KW-0472">Membrane</keyword>
<name>A0A6J6TME3_9ZZZZ</name>
<dbReference type="EMBL" id="CAEZYU010000067">
    <property type="protein sequence ID" value="CAB4747549.1"/>
    <property type="molecule type" value="Genomic_DNA"/>
</dbReference>
<dbReference type="Pfam" id="PF19451">
    <property type="entry name" value="DUF5989"/>
    <property type="match status" value="1"/>
</dbReference>
<reference evidence="2" key="1">
    <citation type="submission" date="2020-05" db="EMBL/GenBank/DDBJ databases">
        <authorList>
            <person name="Chiriac C."/>
            <person name="Salcher M."/>
            <person name="Ghai R."/>
            <person name="Kavagutti S V."/>
        </authorList>
    </citation>
    <scope>NUCLEOTIDE SEQUENCE</scope>
</reference>
<protein>
    <submittedName>
        <fullName evidence="2">Unannotated protein</fullName>
    </submittedName>
</protein>
<accession>A0A6J6TME3</accession>
<dbReference type="InterPro" id="IPR046031">
    <property type="entry name" value="DUF5989"/>
</dbReference>
<evidence type="ECO:0000313" key="2">
    <source>
        <dbReference type="EMBL" id="CAB4747549.1"/>
    </source>
</evidence>
<proteinExistence type="predicted"/>
<keyword evidence="1" id="KW-1133">Transmembrane helix</keyword>
<evidence type="ECO:0000256" key="1">
    <source>
        <dbReference type="SAM" id="Phobius"/>
    </source>
</evidence>
<keyword evidence="1" id="KW-0812">Transmembrane</keyword>
<feature type="transmembrane region" description="Helical" evidence="1">
    <location>
        <begin position="24"/>
        <end position="53"/>
    </location>
</feature>
<sequence>MRLRIKHLLQLCKQITSFALVNRVWWFIPMMALLGLIALAVATTQAVVPIAVYTLF</sequence>